<accession>A0A2P2NME3</accession>
<sequence>MCKMQIRLGLFLIVRWVNSTNQCVPEPIN</sequence>
<organism evidence="1">
    <name type="scientific">Rhizophora mucronata</name>
    <name type="common">Asiatic mangrove</name>
    <dbReference type="NCBI Taxonomy" id="61149"/>
    <lineage>
        <taxon>Eukaryota</taxon>
        <taxon>Viridiplantae</taxon>
        <taxon>Streptophyta</taxon>
        <taxon>Embryophyta</taxon>
        <taxon>Tracheophyta</taxon>
        <taxon>Spermatophyta</taxon>
        <taxon>Magnoliopsida</taxon>
        <taxon>eudicotyledons</taxon>
        <taxon>Gunneridae</taxon>
        <taxon>Pentapetalae</taxon>
        <taxon>rosids</taxon>
        <taxon>fabids</taxon>
        <taxon>Malpighiales</taxon>
        <taxon>Rhizophoraceae</taxon>
        <taxon>Rhizophora</taxon>
    </lineage>
</organism>
<dbReference type="EMBL" id="GGEC01063151">
    <property type="protein sequence ID" value="MBX43635.1"/>
    <property type="molecule type" value="Transcribed_RNA"/>
</dbReference>
<protein>
    <submittedName>
        <fullName evidence="1">Uncharacterized protein</fullName>
    </submittedName>
</protein>
<evidence type="ECO:0000313" key="1">
    <source>
        <dbReference type="EMBL" id="MBX43635.1"/>
    </source>
</evidence>
<reference evidence="1" key="1">
    <citation type="submission" date="2018-02" db="EMBL/GenBank/DDBJ databases">
        <title>Rhizophora mucronata_Transcriptome.</title>
        <authorList>
            <person name="Meera S.P."/>
            <person name="Sreeshan A."/>
            <person name="Augustine A."/>
        </authorList>
    </citation>
    <scope>NUCLEOTIDE SEQUENCE</scope>
    <source>
        <tissue evidence="1">Leaf</tissue>
    </source>
</reference>
<name>A0A2P2NME3_RHIMU</name>
<dbReference type="AlphaFoldDB" id="A0A2P2NME3"/>
<proteinExistence type="predicted"/>